<organism evidence="1 2">
    <name type="scientific">Flavobacterium fontis</name>
    <dbReference type="NCBI Taxonomy" id="1124188"/>
    <lineage>
        <taxon>Bacteria</taxon>
        <taxon>Pseudomonadati</taxon>
        <taxon>Bacteroidota</taxon>
        <taxon>Flavobacteriia</taxon>
        <taxon>Flavobacteriales</taxon>
        <taxon>Flavobacteriaceae</taxon>
        <taxon>Flavobacterium</taxon>
    </lineage>
</organism>
<dbReference type="Proteomes" id="UP000184147">
    <property type="component" value="Unassembled WGS sequence"/>
</dbReference>
<accession>A0A1M5AEN8</accession>
<sequence>MKKSFKIGLIGLLLVAVAGYFGYRYVYHSERRDVQKEAAAFTLKALDLHQAFVANTEKANATYLEKATEVSGTVTATEGNQLILDEKVVCISQTPLTTKVGAKVTVKGRVIGYDDFLDEIKMDQCTLIP</sequence>
<name>A0A1M5AEN8_9FLAO</name>
<protein>
    <submittedName>
        <fullName evidence="1">tRNA_anti-like</fullName>
    </submittedName>
</protein>
<dbReference type="STRING" id="1124188.SAMN05444377_10637"/>
<evidence type="ECO:0000313" key="1">
    <source>
        <dbReference type="EMBL" id="SHF28614.1"/>
    </source>
</evidence>
<gene>
    <name evidence="1" type="ORF">SAMN05444377_10637</name>
</gene>
<keyword evidence="2" id="KW-1185">Reference proteome</keyword>
<dbReference type="InterPro" id="IPR024422">
    <property type="entry name" value="Protein_unknown_function_OB"/>
</dbReference>
<dbReference type="AlphaFoldDB" id="A0A1M5AEN8"/>
<evidence type="ECO:0000313" key="2">
    <source>
        <dbReference type="Proteomes" id="UP000184147"/>
    </source>
</evidence>
<dbReference type="Pfam" id="PF12869">
    <property type="entry name" value="tRNA_anti-like"/>
    <property type="match status" value="1"/>
</dbReference>
<proteinExistence type="predicted"/>
<reference evidence="1 2" key="1">
    <citation type="submission" date="2016-11" db="EMBL/GenBank/DDBJ databases">
        <authorList>
            <person name="Jaros S."/>
            <person name="Januszkiewicz K."/>
            <person name="Wedrychowicz H."/>
        </authorList>
    </citation>
    <scope>NUCLEOTIDE SEQUENCE [LARGE SCALE GENOMIC DNA]</scope>
    <source>
        <strain evidence="1 2">DSM 25660</strain>
    </source>
</reference>
<dbReference type="OrthoDB" id="1449127at2"/>
<dbReference type="EMBL" id="FQVQ01000006">
    <property type="protein sequence ID" value="SHF28614.1"/>
    <property type="molecule type" value="Genomic_DNA"/>
</dbReference>
<dbReference type="RefSeq" id="WP_073362781.1">
    <property type="nucleotide sequence ID" value="NZ_FQVQ01000006.1"/>
</dbReference>